<dbReference type="InterPro" id="IPR019704">
    <property type="entry name" value="Flagellar_assmbl_FliX_class2"/>
</dbReference>
<dbReference type="Pfam" id="PF10768">
    <property type="entry name" value="FliX"/>
    <property type="match status" value="1"/>
</dbReference>
<evidence type="ECO:0000313" key="3">
    <source>
        <dbReference type="Proteomes" id="UP000325255"/>
    </source>
</evidence>
<dbReference type="Proteomes" id="UP000325255">
    <property type="component" value="Unassembled WGS sequence"/>
</dbReference>
<sequence length="141" mass="14295">MVSIEGIGTAAPVRPAARSSSRREGFRIAGGLAEPAADLGGTAGIALETMLALQEAEGAASRDRQARRHAQDILAELAALQRGLLGAGQGGGPDPGALRRLAALAGQVPLAADPALRDIVAAVTLRARVELARRHANVISA</sequence>
<gene>
    <name evidence="2" type="ORF">F1189_01045</name>
</gene>
<dbReference type="RefSeq" id="WP_150038581.1">
    <property type="nucleotide sequence ID" value="NZ_OW485601.1"/>
</dbReference>
<feature type="region of interest" description="Disordered" evidence="1">
    <location>
        <begin position="1"/>
        <end position="20"/>
    </location>
</feature>
<proteinExistence type="predicted"/>
<organism evidence="2 3">
    <name type="scientific">Rhodovastum atsumiense</name>
    <dbReference type="NCBI Taxonomy" id="504468"/>
    <lineage>
        <taxon>Bacteria</taxon>
        <taxon>Pseudomonadati</taxon>
        <taxon>Pseudomonadota</taxon>
        <taxon>Alphaproteobacteria</taxon>
        <taxon>Acetobacterales</taxon>
        <taxon>Acetobacteraceae</taxon>
        <taxon>Rhodovastum</taxon>
    </lineage>
</organism>
<dbReference type="AlphaFoldDB" id="A0A5M6J2A1"/>
<protein>
    <recommendedName>
        <fullName evidence="4">Flagellar assembly regulator FliX</fullName>
    </recommendedName>
</protein>
<evidence type="ECO:0000256" key="1">
    <source>
        <dbReference type="SAM" id="MobiDB-lite"/>
    </source>
</evidence>
<accession>A0A5M6J2A1</accession>
<evidence type="ECO:0000313" key="2">
    <source>
        <dbReference type="EMBL" id="KAA5614743.1"/>
    </source>
</evidence>
<evidence type="ECO:0008006" key="4">
    <source>
        <dbReference type="Google" id="ProtNLM"/>
    </source>
</evidence>
<keyword evidence="3" id="KW-1185">Reference proteome</keyword>
<dbReference type="EMBL" id="VWPK01000001">
    <property type="protein sequence ID" value="KAA5614743.1"/>
    <property type="molecule type" value="Genomic_DNA"/>
</dbReference>
<reference evidence="2 3" key="1">
    <citation type="submission" date="2019-09" db="EMBL/GenBank/DDBJ databases">
        <title>Genome sequence of Rhodovastum atsumiense, a diverse member of the Acetobacteraceae family of non-sulfur purple photosynthetic bacteria.</title>
        <authorList>
            <person name="Meyer T."/>
            <person name="Kyndt J."/>
        </authorList>
    </citation>
    <scope>NUCLEOTIDE SEQUENCE [LARGE SCALE GENOMIC DNA]</scope>
    <source>
        <strain evidence="2 3">DSM 21279</strain>
    </source>
</reference>
<comment type="caution">
    <text evidence="2">The sequence shown here is derived from an EMBL/GenBank/DDBJ whole genome shotgun (WGS) entry which is preliminary data.</text>
</comment>
<feature type="compositionally biased region" description="Low complexity" evidence="1">
    <location>
        <begin position="10"/>
        <end position="19"/>
    </location>
</feature>
<dbReference type="GO" id="GO:0044781">
    <property type="term" value="P:bacterial-type flagellum organization"/>
    <property type="evidence" value="ECO:0007669"/>
    <property type="project" value="InterPro"/>
</dbReference>
<name>A0A5M6J2A1_9PROT</name>